<reference evidence="2 3" key="1">
    <citation type="journal article" date="2015" name="Nature">
        <title>rRNA introns, odd ribosomes, and small enigmatic genomes across a large radiation of phyla.</title>
        <authorList>
            <person name="Brown C.T."/>
            <person name="Hug L.A."/>
            <person name="Thomas B.C."/>
            <person name="Sharon I."/>
            <person name="Castelle C.J."/>
            <person name="Singh A."/>
            <person name="Wilkins M.J."/>
            <person name="Williams K.H."/>
            <person name="Banfield J.F."/>
        </authorList>
    </citation>
    <scope>NUCLEOTIDE SEQUENCE [LARGE SCALE GENOMIC DNA]</scope>
</reference>
<gene>
    <name evidence="2" type="ORF">UW44_C0013G0009</name>
</gene>
<evidence type="ECO:0000313" key="3">
    <source>
        <dbReference type="Proteomes" id="UP000034006"/>
    </source>
</evidence>
<dbReference type="AlphaFoldDB" id="A0A0G1KTR3"/>
<dbReference type="Proteomes" id="UP000034006">
    <property type="component" value="Unassembled WGS sequence"/>
</dbReference>
<keyword evidence="1" id="KW-0472">Membrane</keyword>
<dbReference type="EMBL" id="LCIH01000013">
    <property type="protein sequence ID" value="KKT51289.1"/>
    <property type="molecule type" value="Genomic_DNA"/>
</dbReference>
<comment type="caution">
    <text evidence="2">The sequence shown here is derived from an EMBL/GenBank/DDBJ whole genome shotgun (WGS) entry which is preliminary data.</text>
</comment>
<name>A0A0G1KTR3_9BACT</name>
<keyword evidence="1" id="KW-1133">Transmembrane helix</keyword>
<evidence type="ECO:0000256" key="1">
    <source>
        <dbReference type="SAM" id="Phobius"/>
    </source>
</evidence>
<keyword evidence="1" id="KW-0812">Transmembrane</keyword>
<organism evidence="2 3">
    <name type="scientific">Candidatus Collierbacteria bacterium GW2011_GWB2_44_22</name>
    <dbReference type="NCBI Taxonomy" id="1618387"/>
    <lineage>
        <taxon>Bacteria</taxon>
        <taxon>Candidatus Collieribacteriota</taxon>
    </lineage>
</organism>
<feature type="transmembrane region" description="Helical" evidence="1">
    <location>
        <begin position="35"/>
        <end position="53"/>
    </location>
</feature>
<accession>A0A0G1KTR3</accession>
<feature type="transmembrane region" description="Helical" evidence="1">
    <location>
        <begin position="12"/>
        <end position="29"/>
    </location>
</feature>
<sequence>MKSVRLMIWARSLFWIGIIAVIVVSALILNIPSPFFLIFYLVGIALIFISICLKEKANRITGE</sequence>
<proteinExistence type="predicted"/>
<evidence type="ECO:0000313" key="2">
    <source>
        <dbReference type="EMBL" id="KKT51289.1"/>
    </source>
</evidence>
<protein>
    <submittedName>
        <fullName evidence="2">Uncharacterized protein</fullName>
    </submittedName>
</protein>